<feature type="compositionally biased region" description="Low complexity" evidence="1">
    <location>
        <begin position="14"/>
        <end position="28"/>
    </location>
</feature>
<dbReference type="AlphaFoldDB" id="A0A0M0J3E4"/>
<dbReference type="Proteomes" id="UP000037460">
    <property type="component" value="Unassembled WGS sequence"/>
</dbReference>
<evidence type="ECO:0000256" key="1">
    <source>
        <dbReference type="SAM" id="MobiDB-lite"/>
    </source>
</evidence>
<evidence type="ECO:0000313" key="2">
    <source>
        <dbReference type="EMBL" id="KOO21076.1"/>
    </source>
</evidence>
<proteinExistence type="predicted"/>
<organism evidence="2 3">
    <name type="scientific">Chrysochromulina tobinii</name>
    <dbReference type="NCBI Taxonomy" id="1460289"/>
    <lineage>
        <taxon>Eukaryota</taxon>
        <taxon>Haptista</taxon>
        <taxon>Haptophyta</taxon>
        <taxon>Prymnesiophyceae</taxon>
        <taxon>Prymnesiales</taxon>
        <taxon>Chrysochromulinaceae</taxon>
        <taxon>Chrysochromulina</taxon>
    </lineage>
</organism>
<evidence type="ECO:0000313" key="3">
    <source>
        <dbReference type="Proteomes" id="UP000037460"/>
    </source>
</evidence>
<feature type="region of interest" description="Disordered" evidence="1">
    <location>
        <begin position="228"/>
        <end position="326"/>
    </location>
</feature>
<feature type="region of interest" description="Disordered" evidence="1">
    <location>
        <begin position="1"/>
        <end position="28"/>
    </location>
</feature>
<keyword evidence="3" id="KW-1185">Reference proteome</keyword>
<gene>
    <name evidence="2" type="ORF">Ctob_000480</name>
</gene>
<feature type="compositionally biased region" description="Low complexity" evidence="1">
    <location>
        <begin position="423"/>
        <end position="449"/>
    </location>
</feature>
<feature type="region of interest" description="Disordered" evidence="1">
    <location>
        <begin position="410"/>
        <end position="464"/>
    </location>
</feature>
<feature type="compositionally biased region" description="Basic and acidic residues" evidence="1">
    <location>
        <begin position="1"/>
        <end position="11"/>
    </location>
</feature>
<reference evidence="3" key="1">
    <citation type="journal article" date="2015" name="PLoS Genet.">
        <title>Genome Sequence and Transcriptome Analyses of Chrysochromulina tobin: Metabolic Tools for Enhanced Algal Fitness in the Prominent Order Prymnesiales (Haptophyceae).</title>
        <authorList>
            <person name="Hovde B.T."/>
            <person name="Deodato C.R."/>
            <person name="Hunsperger H.M."/>
            <person name="Ryken S.A."/>
            <person name="Yost W."/>
            <person name="Jha R.K."/>
            <person name="Patterson J."/>
            <person name="Monnat R.J. Jr."/>
            <person name="Barlow S.B."/>
            <person name="Starkenburg S.R."/>
            <person name="Cattolico R.A."/>
        </authorList>
    </citation>
    <scope>NUCLEOTIDE SEQUENCE</scope>
    <source>
        <strain evidence="3">CCMP291</strain>
    </source>
</reference>
<sequence>MREAMLEDKPRRPSSAASGSHSGKGAAAHAAHGVLVSVGGHGGSSVQQNLLRADDVQKKANVIYMSQLEGSGARAQALEASFAEMARAAGAETADVDAGMQSIIEKFVSRDEARRGLLAEQERLQAKRTNGVAHLQLLTGRLAELRYSGTTTAQTEASLKELEPNLTRAAFRLRLHEERAVEAHQLQLQIATGLAAVLRRVASAALEAYVMGLLKASESRLEKLHTLSVEGDEGVEGPGTGSTGSGGALKTAAPSRSLGGANAARASMIAPAPPMQPKTQASAPRPGSSAVSSAHKGSARGSVHFQVPGTTLPDGTQRSLGAPGTTLRVSGAPTGLAAVYAEREAADLLMTERQAALLNVRVGPPVVEPTPVVTPGSTRAAAAAAATAATELEEALEIEVAGFIEERRRVKTGDAISKSPRRPSTAAPVPPGGAAAATPLTARASTRATVSGTPRRPNSARPGR</sequence>
<feature type="compositionally biased region" description="Gly residues" evidence="1">
    <location>
        <begin position="236"/>
        <end position="247"/>
    </location>
</feature>
<protein>
    <submittedName>
        <fullName evidence="2">Uncharacterized protein</fullName>
    </submittedName>
</protein>
<name>A0A0M0J3E4_9EUKA</name>
<dbReference type="EMBL" id="JWZX01003391">
    <property type="protein sequence ID" value="KOO21076.1"/>
    <property type="molecule type" value="Genomic_DNA"/>
</dbReference>
<comment type="caution">
    <text evidence="2">The sequence shown here is derived from an EMBL/GenBank/DDBJ whole genome shotgun (WGS) entry which is preliminary data.</text>
</comment>
<accession>A0A0M0J3E4</accession>